<keyword evidence="1" id="KW-0732">Signal</keyword>
<gene>
    <name evidence="2" type="ORF">GCM10011575_13280</name>
</gene>
<sequence>MAAVMAASGVLAVLSALRAAGVTAWGDGGWGIDALLGTTTREHSDLDLVVLMPELSSVRATLSDIGFGIVLRDWLPAALAVADQASNEVDLHPISPDGIGGGHQELPDGGRFYYPRPVVGEIDGVVVDCVDATTQVLAHQGYTPTEKDLADLLLLRSLTD</sequence>
<evidence type="ECO:0000256" key="1">
    <source>
        <dbReference type="SAM" id="SignalP"/>
    </source>
</evidence>
<name>A0A917S434_9ACTN</name>
<evidence type="ECO:0000313" key="3">
    <source>
        <dbReference type="Proteomes" id="UP000613840"/>
    </source>
</evidence>
<accession>A0A917S434</accession>
<proteinExistence type="predicted"/>
<reference evidence="2" key="2">
    <citation type="submission" date="2020-09" db="EMBL/GenBank/DDBJ databases">
        <authorList>
            <person name="Sun Q."/>
            <person name="Zhou Y."/>
        </authorList>
    </citation>
    <scope>NUCLEOTIDE SEQUENCE</scope>
    <source>
        <strain evidence="2">CGMCC 4.7306</strain>
    </source>
</reference>
<dbReference type="Gene3D" id="3.30.460.40">
    <property type="match status" value="1"/>
</dbReference>
<evidence type="ECO:0008006" key="4">
    <source>
        <dbReference type="Google" id="ProtNLM"/>
    </source>
</evidence>
<comment type="caution">
    <text evidence="2">The sequence shown here is derived from an EMBL/GenBank/DDBJ whole genome shotgun (WGS) entry which is preliminary data.</text>
</comment>
<evidence type="ECO:0000313" key="2">
    <source>
        <dbReference type="EMBL" id="GGL56210.1"/>
    </source>
</evidence>
<dbReference type="EMBL" id="BMMZ01000002">
    <property type="protein sequence ID" value="GGL56210.1"/>
    <property type="molecule type" value="Genomic_DNA"/>
</dbReference>
<dbReference type="Proteomes" id="UP000613840">
    <property type="component" value="Unassembled WGS sequence"/>
</dbReference>
<feature type="signal peptide" evidence="1">
    <location>
        <begin position="1"/>
        <end position="19"/>
    </location>
</feature>
<dbReference type="InterPro" id="IPR019646">
    <property type="entry name" value="Aminoglyc_AdlTrfase"/>
</dbReference>
<reference evidence="2" key="1">
    <citation type="journal article" date="2014" name="Int. J. Syst. Evol. Microbiol.">
        <title>Complete genome sequence of Corynebacterium casei LMG S-19264T (=DSM 44701T), isolated from a smear-ripened cheese.</title>
        <authorList>
            <consortium name="US DOE Joint Genome Institute (JGI-PGF)"/>
            <person name="Walter F."/>
            <person name="Albersmeier A."/>
            <person name="Kalinowski J."/>
            <person name="Ruckert C."/>
        </authorList>
    </citation>
    <scope>NUCLEOTIDE SEQUENCE</scope>
    <source>
        <strain evidence="2">CGMCC 4.7306</strain>
    </source>
</reference>
<protein>
    <recommendedName>
        <fullName evidence="4">Lincosamide nucleotidyltransferase A/C/D/E</fullName>
    </recommendedName>
</protein>
<dbReference type="AlphaFoldDB" id="A0A917S434"/>
<dbReference type="Pfam" id="PF10706">
    <property type="entry name" value="Aminoglyc_resit"/>
    <property type="match status" value="1"/>
</dbReference>
<keyword evidence="3" id="KW-1185">Reference proteome</keyword>
<feature type="chain" id="PRO_5039049736" description="Lincosamide nucleotidyltransferase A/C/D/E" evidence="1">
    <location>
        <begin position="20"/>
        <end position="160"/>
    </location>
</feature>
<organism evidence="2 3">
    <name type="scientific">Microlunatus endophyticus</name>
    <dbReference type="NCBI Taxonomy" id="1716077"/>
    <lineage>
        <taxon>Bacteria</taxon>
        <taxon>Bacillati</taxon>
        <taxon>Actinomycetota</taxon>
        <taxon>Actinomycetes</taxon>
        <taxon>Propionibacteriales</taxon>
        <taxon>Propionibacteriaceae</taxon>
        <taxon>Microlunatus</taxon>
    </lineage>
</organism>